<comment type="cofactor">
    <cofactor evidence="1">
        <name>Mg(2+)</name>
        <dbReference type="ChEBI" id="CHEBI:18420"/>
    </cofactor>
</comment>
<keyword evidence="2" id="KW-0378">Hydrolase</keyword>
<dbReference type="PANTHER" id="PTHR43046">
    <property type="entry name" value="GDP-MANNOSE MANNOSYL HYDROLASE"/>
    <property type="match status" value="1"/>
</dbReference>
<sequence length="171" mass="19648">MLLHTLIHPKICSLEGKVLTRPAARAIVLQQEDILLLYTQRYNDYSLPGGGLNDGEDVSVGMLRELQEETGAQNIQILRYYGYIDEYRPSPKPEYDLMYMRSHFYLCNADRVLGSTSLESYEKKNGMTAKWINIHHAIVHNERVISDQHVSMGASIQRETLMLKQIAHELI</sequence>
<dbReference type="PANTHER" id="PTHR43046:SF15">
    <property type="entry name" value="MUTT_NUDIX FAMILY PROTEIN"/>
    <property type="match status" value="1"/>
</dbReference>
<name>A0ABS0EU81_9BURK</name>
<evidence type="ECO:0000256" key="1">
    <source>
        <dbReference type="ARBA" id="ARBA00001946"/>
    </source>
</evidence>
<accession>A0ABS0EU81</accession>
<evidence type="ECO:0000256" key="2">
    <source>
        <dbReference type="ARBA" id="ARBA00022801"/>
    </source>
</evidence>
<feature type="domain" description="Nudix hydrolase" evidence="3">
    <location>
        <begin position="19"/>
        <end position="156"/>
    </location>
</feature>
<organism evidence="4 5">
    <name type="scientific">Herminiimonas contaminans</name>
    <dbReference type="NCBI Taxonomy" id="1111140"/>
    <lineage>
        <taxon>Bacteria</taxon>
        <taxon>Pseudomonadati</taxon>
        <taxon>Pseudomonadota</taxon>
        <taxon>Betaproteobacteria</taxon>
        <taxon>Burkholderiales</taxon>
        <taxon>Oxalobacteraceae</taxon>
        <taxon>Herminiimonas</taxon>
    </lineage>
</organism>
<proteinExistence type="predicted"/>
<dbReference type="PROSITE" id="PS51462">
    <property type="entry name" value="NUDIX"/>
    <property type="match status" value="1"/>
</dbReference>
<evidence type="ECO:0000259" key="3">
    <source>
        <dbReference type="PROSITE" id="PS51462"/>
    </source>
</evidence>
<comment type="caution">
    <text evidence="4">The sequence shown here is derived from an EMBL/GenBank/DDBJ whole genome shotgun (WGS) entry which is preliminary data.</text>
</comment>
<gene>
    <name evidence="4" type="ORF">IXC47_11980</name>
</gene>
<reference evidence="4 5" key="1">
    <citation type="submission" date="2020-11" db="EMBL/GenBank/DDBJ databases">
        <title>WGS of Herminiimonas contaminans strain Marseille-Q4544 isolated from planarians Schmidtea mediterranea.</title>
        <authorList>
            <person name="Kangale L."/>
        </authorList>
    </citation>
    <scope>NUCLEOTIDE SEQUENCE [LARGE SCALE GENOMIC DNA]</scope>
    <source>
        <strain evidence="4 5">Marseille-Q4544</strain>
    </source>
</reference>
<dbReference type="Gene3D" id="3.90.79.10">
    <property type="entry name" value="Nucleoside Triphosphate Pyrophosphohydrolase"/>
    <property type="match status" value="1"/>
</dbReference>
<dbReference type="InterPro" id="IPR000086">
    <property type="entry name" value="NUDIX_hydrolase_dom"/>
</dbReference>
<protein>
    <submittedName>
        <fullName evidence="4">NUDIX domain-containing protein</fullName>
    </submittedName>
</protein>
<dbReference type="Proteomes" id="UP000657372">
    <property type="component" value="Unassembled WGS sequence"/>
</dbReference>
<dbReference type="SUPFAM" id="SSF55811">
    <property type="entry name" value="Nudix"/>
    <property type="match status" value="1"/>
</dbReference>
<dbReference type="PROSITE" id="PS00893">
    <property type="entry name" value="NUDIX_BOX"/>
    <property type="match status" value="1"/>
</dbReference>
<dbReference type="Pfam" id="PF00293">
    <property type="entry name" value="NUDIX"/>
    <property type="match status" value="1"/>
</dbReference>
<dbReference type="InterPro" id="IPR015797">
    <property type="entry name" value="NUDIX_hydrolase-like_dom_sf"/>
</dbReference>
<dbReference type="EMBL" id="JADOEL010000009">
    <property type="protein sequence ID" value="MBF8178401.1"/>
    <property type="molecule type" value="Genomic_DNA"/>
</dbReference>
<evidence type="ECO:0000313" key="5">
    <source>
        <dbReference type="Proteomes" id="UP000657372"/>
    </source>
</evidence>
<keyword evidence="5" id="KW-1185">Reference proteome</keyword>
<dbReference type="InterPro" id="IPR020084">
    <property type="entry name" value="NUDIX_hydrolase_CS"/>
</dbReference>
<evidence type="ECO:0000313" key="4">
    <source>
        <dbReference type="EMBL" id="MBF8178401.1"/>
    </source>
</evidence>